<reference evidence="2" key="1">
    <citation type="journal article" date="2019" name="Int. J. Syst. Evol. Microbiol.">
        <title>The Global Catalogue of Microorganisms (GCM) 10K type strain sequencing project: providing services to taxonomists for standard genome sequencing and annotation.</title>
        <authorList>
            <consortium name="The Broad Institute Genomics Platform"/>
            <consortium name="The Broad Institute Genome Sequencing Center for Infectious Disease"/>
            <person name="Wu L."/>
            <person name="Ma J."/>
        </authorList>
    </citation>
    <scope>NUCLEOTIDE SEQUENCE [LARGE SCALE GENOMIC DNA]</scope>
    <source>
        <strain evidence="2">NBRC 102520</strain>
    </source>
</reference>
<comment type="caution">
    <text evidence="1">The sequence shown here is derived from an EMBL/GenBank/DDBJ whole genome shotgun (WGS) entry which is preliminary data.</text>
</comment>
<dbReference type="Proteomes" id="UP001156905">
    <property type="component" value="Unassembled WGS sequence"/>
</dbReference>
<evidence type="ECO:0000313" key="2">
    <source>
        <dbReference type="Proteomes" id="UP001156905"/>
    </source>
</evidence>
<gene>
    <name evidence="1" type="ORF">GCM10007857_89340</name>
</gene>
<evidence type="ECO:0000313" key="1">
    <source>
        <dbReference type="EMBL" id="GLR92213.1"/>
    </source>
</evidence>
<organism evidence="1 2">
    <name type="scientific">Bradyrhizobium iriomotense</name>
    <dbReference type="NCBI Taxonomy" id="441950"/>
    <lineage>
        <taxon>Bacteria</taxon>
        <taxon>Pseudomonadati</taxon>
        <taxon>Pseudomonadota</taxon>
        <taxon>Alphaproteobacteria</taxon>
        <taxon>Hyphomicrobiales</taxon>
        <taxon>Nitrobacteraceae</taxon>
        <taxon>Bradyrhizobium</taxon>
    </lineage>
</organism>
<sequence>MKKKRSAGRESELGGLDDFVVGGDLVAVRAAGTAGLGAGPEGFFDDGLDRARAAAAFGAATEAAIDLLGMTHSVVGIGDGGADIVIAEHVTGTDDHGKQQALR</sequence>
<accession>A0ABQ6BJB7</accession>
<dbReference type="EMBL" id="BSOW01000072">
    <property type="protein sequence ID" value="GLR92213.1"/>
    <property type="molecule type" value="Genomic_DNA"/>
</dbReference>
<protein>
    <submittedName>
        <fullName evidence="1">Uncharacterized protein</fullName>
    </submittedName>
</protein>
<name>A0ABQ6BJB7_9BRAD</name>
<keyword evidence="2" id="KW-1185">Reference proteome</keyword>
<proteinExistence type="predicted"/>